<comment type="caution">
    <text evidence="1">The sequence shown here is derived from an EMBL/GenBank/DDBJ whole genome shotgun (WGS) entry which is preliminary data.</text>
</comment>
<accession>A0A6N7C2T1</accession>
<keyword evidence="2" id="KW-1185">Reference proteome</keyword>
<reference evidence="1 2" key="1">
    <citation type="submission" date="2019-09" db="EMBL/GenBank/DDBJ databases">
        <title>Draft genome sequence of Psychrobacter nivimaris LAMA 639, in search for biotechnological relevant genes.</title>
        <authorList>
            <person name="Lima A.O.S."/>
            <person name="Staloch B.E.K."/>
            <person name="Freitas R.C."/>
            <person name="Niero H."/>
            <person name="Silva M.A.C."/>
        </authorList>
    </citation>
    <scope>NUCLEOTIDE SEQUENCE [LARGE SCALE GENOMIC DNA]</scope>
    <source>
        <strain evidence="1 2">LAMA 639</strain>
    </source>
</reference>
<dbReference type="EMBL" id="VZIZ01000007">
    <property type="protein sequence ID" value="KAF0569571.1"/>
    <property type="molecule type" value="Genomic_DNA"/>
</dbReference>
<dbReference type="Proteomes" id="UP000471465">
    <property type="component" value="Unassembled WGS sequence"/>
</dbReference>
<organism evidence="1 2">
    <name type="scientific">Psychrobacter nivimaris</name>
    <dbReference type="NCBI Taxonomy" id="281738"/>
    <lineage>
        <taxon>Bacteria</taxon>
        <taxon>Pseudomonadati</taxon>
        <taxon>Pseudomonadota</taxon>
        <taxon>Gammaproteobacteria</taxon>
        <taxon>Moraxellales</taxon>
        <taxon>Moraxellaceae</taxon>
        <taxon>Psychrobacter</taxon>
    </lineage>
</organism>
<dbReference type="RefSeq" id="WP_160021244.1">
    <property type="nucleotide sequence ID" value="NZ_VZIZ01000007.1"/>
</dbReference>
<evidence type="ECO:0000313" key="2">
    <source>
        <dbReference type="Proteomes" id="UP000471465"/>
    </source>
</evidence>
<sequence>MDKFIKESDFNWLCLALKDDCISNEHFELIHVANGNAYATNGHRLHVAPCKLDDGAYCRYEIARSLDNDSIPPVETDVEIPDGFKPQVVMIKQAAKAFNPASEVTASDFYVQNGFYGQLVPKDRSSKFQRIYVLESLFGMSTKGETILHVHTKDDGENFMYANDGERSFVVMGMKLDKESDCE</sequence>
<proteinExistence type="predicted"/>
<protein>
    <submittedName>
        <fullName evidence="1">Uncharacterized protein</fullName>
    </submittedName>
</protein>
<evidence type="ECO:0000313" key="1">
    <source>
        <dbReference type="EMBL" id="KAF0569571.1"/>
    </source>
</evidence>
<name>A0A6N7C2T1_9GAMM</name>
<gene>
    <name evidence="1" type="ORF">FQV37_2597</name>
</gene>
<dbReference type="AlphaFoldDB" id="A0A6N7C2T1"/>